<dbReference type="InterPro" id="IPR050695">
    <property type="entry name" value="N-acetylmuramoyl_amidase_3"/>
</dbReference>
<reference evidence="3" key="1">
    <citation type="submission" date="2020-07" db="EMBL/GenBank/DDBJ databases">
        <title>Highly diverse flavobacterial phages as mortality factor during North Sea spring blooms.</title>
        <authorList>
            <person name="Bartlau N."/>
            <person name="Wichels A."/>
            <person name="Krohne G."/>
            <person name="Adriaenssens E.M."/>
            <person name="Heins A."/>
            <person name="Fuchs B.M."/>
            <person name="Amann R."/>
            <person name="Moraru C."/>
        </authorList>
    </citation>
    <scope>NUCLEOTIDE SEQUENCE</scope>
</reference>
<dbReference type="GO" id="GO:0009253">
    <property type="term" value="P:peptidoglycan catabolic process"/>
    <property type="evidence" value="ECO:0007669"/>
    <property type="project" value="InterPro"/>
</dbReference>
<dbReference type="InterPro" id="IPR002508">
    <property type="entry name" value="MurNAc-LAA_cat"/>
</dbReference>
<gene>
    <name evidence="3" type="ORF">Colly1_64</name>
</gene>
<keyword evidence="1" id="KW-0378">Hydrolase</keyword>
<organism evidence="3 4">
    <name type="scientific">Maribacter phage Colly_1</name>
    <dbReference type="NCBI Taxonomy" id="2745691"/>
    <lineage>
        <taxon>Viruses</taxon>
        <taxon>Duplodnaviria</taxon>
        <taxon>Heunggongvirae</taxon>
        <taxon>Uroviricota</taxon>
        <taxon>Caudoviricetes</taxon>
        <taxon>Molycolviridae</taxon>
        <taxon>Mollyvirus</taxon>
        <taxon>Mollyvirus colly</taxon>
    </lineage>
</organism>
<accession>A0A8E4UY21</accession>
<evidence type="ECO:0000313" key="4">
    <source>
        <dbReference type="Proteomes" id="UP000693899"/>
    </source>
</evidence>
<dbReference type="EMBL" id="MT732450">
    <property type="protein sequence ID" value="QQO97349.1"/>
    <property type="molecule type" value="Genomic_DNA"/>
</dbReference>
<proteinExistence type="predicted"/>
<dbReference type="CDD" id="cd02696">
    <property type="entry name" value="MurNAc-LAA"/>
    <property type="match status" value="1"/>
</dbReference>
<dbReference type="Pfam" id="PF01520">
    <property type="entry name" value="Amidase_3"/>
    <property type="match status" value="1"/>
</dbReference>
<keyword evidence="4" id="KW-1185">Reference proteome</keyword>
<dbReference type="SMART" id="SM00646">
    <property type="entry name" value="Ami_3"/>
    <property type="match status" value="1"/>
</dbReference>
<dbReference type="PANTHER" id="PTHR30404">
    <property type="entry name" value="N-ACETYLMURAMOYL-L-ALANINE AMIDASE"/>
    <property type="match status" value="1"/>
</dbReference>
<dbReference type="Gene3D" id="3.40.630.40">
    <property type="entry name" value="Zn-dependent exopeptidases"/>
    <property type="match status" value="1"/>
</dbReference>
<evidence type="ECO:0000313" key="3">
    <source>
        <dbReference type="EMBL" id="QQO97349.1"/>
    </source>
</evidence>
<name>A0A8E4UY21_9CAUD</name>
<dbReference type="SUPFAM" id="SSF53187">
    <property type="entry name" value="Zn-dependent exopeptidases"/>
    <property type="match status" value="1"/>
</dbReference>
<dbReference type="Proteomes" id="UP000693899">
    <property type="component" value="Segment"/>
</dbReference>
<feature type="domain" description="MurNAc-LAA" evidence="2">
    <location>
        <begin position="74"/>
        <end position="191"/>
    </location>
</feature>
<sequence>MIYKPMFDNGHGSVINGIYQTPGKRSPNWECGTVYEGQLNRVIVNGVIRLCMLNNIPYYHVSPELTDVGLDARVNRANKIYAVDRSAYLLSIHFNAGGGTGIEGFTSKGETKSDPICNLFLSNYEEVGEKMRYDYSDGDKDKEAGYYVLTRTNCPAALMELGFMDNKADYLKMWDTDHLDKLINSTFKTVEQLYRGSL</sequence>
<evidence type="ECO:0000256" key="1">
    <source>
        <dbReference type="ARBA" id="ARBA00022801"/>
    </source>
</evidence>
<protein>
    <submittedName>
        <fullName evidence="3">N-acetylmuramoyl-L-alanine amidase</fullName>
    </submittedName>
</protein>
<dbReference type="PANTHER" id="PTHR30404:SF0">
    <property type="entry name" value="N-ACETYLMURAMOYL-L-ALANINE AMIDASE AMIC"/>
    <property type="match status" value="1"/>
</dbReference>
<dbReference type="GO" id="GO:0008745">
    <property type="term" value="F:N-acetylmuramoyl-L-alanine amidase activity"/>
    <property type="evidence" value="ECO:0007669"/>
    <property type="project" value="InterPro"/>
</dbReference>
<evidence type="ECO:0000259" key="2">
    <source>
        <dbReference type="SMART" id="SM00646"/>
    </source>
</evidence>